<dbReference type="Pfam" id="PF00579">
    <property type="entry name" value="tRNA-synt_1b"/>
    <property type="match status" value="1"/>
</dbReference>
<evidence type="ECO:0000313" key="13">
    <source>
        <dbReference type="Proteomes" id="UP000094236"/>
    </source>
</evidence>
<dbReference type="InterPro" id="IPR014729">
    <property type="entry name" value="Rossmann-like_a/b/a_fold"/>
</dbReference>
<evidence type="ECO:0000256" key="10">
    <source>
        <dbReference type="ARBA" id="ARBA00069760"/>
    </source>
</evidence>
<sequence length="391" mass="43978">MWFPVSVKGVRAVVGKCFRGCQERCYSQTVVETDHTTLSTIPPNSTIFSLIQPTGKIHLGNYFGAIKVWRQISDIISGSPLLSGNSKLIFGTADLHAITVPQEPSLLRERRVEAMASLLASGIDPKNVILFHQSSVPQHSELFWILSTFTSMGSLNRMTQFKSKAHIDERSALTIQETIGVAKLGLFAYPVLQAADILIYKSTHVPVGQDQTQHLELTRTIANSFNNFVKKEYFQLPKTLLAPSKKICSLKEPLKKMSKSDPIEQSKIMITEEPDSIRLKMHKAMTDSIEGKIYFDPVERPGISNLITIISAVTDKTIQEIVMEVEFFTKKELKDYTAELLIKELAEPRIKYNEYMKNTDLLNKIAKEGSERAKSIADVNLKEIKKLMGFL</sequence>
<dbReference type="InterPro" id="IPR050203">
    <property type="entry name" value="Trp-tRNA_synthetase"/>
</dbReference>
<dbReference type="FunFam" id="3.40.50.620:FF:000082">
    <property type="entry name" value="MSW1p Mitochondrial tryptophanyl-tRNA synthetase"/>
    <property type="match status" value="1"/>
</dbReference>
<accession>A0A1E4TVM1</accession>
<keyword evidence="4 11" id="KW-0436">Ligase</keyword>
<dbReference type="Gene3D" id="1.10.240.10">
    <property type="entry name" value="Tyrosyl-Transfer RNA Synthetase"/>
    <property type="match status" value="1"/>
</dbReference>
<organism evidence="12 13">
    <name type="scientific">Pachysolen tannophilus NRRL Y-2460</name>
    <dbReference type="NCBI Taxonomy" id="669874"/>
    <lineage>
        <taxon>Eukaryota</taxon>
        <taxon>Fungi</taxon>
        <taxon>Dikarya</taxon>
        <taxon>Ascomycota</taxon>
        <taxon>Saccharomycotina</taxon>
        <taxon>Pichiomycetes</taxon>
        <taxon>Pachysolenaceae</taxon>
        <taxon>Pachysolen</taxon>
    </lineage>
</organism>
<evidence type="ECO:0000256" key="2">
    <source>
        <dbReference type="ARBA" id="ARBA00005594"/>
    </source>
</evidence>
<dbReference type="PANTHER" id="PTHR43766">
    <property type="entry name" value="TRYPTOPHAN--TRNA LIGASE, MITOCHONDRIAL"/>
    <property type="match status" value="1"/>
</dbReference>
<keyword evidence="7 11" id="KW-0648">Protein biosynthesis</keyword>
<dbReference type="PANTHER" id="PTHR43766:SF1">
    <property type="entry name" value="TRYPTOPHAN--TRNA LIGASE, MITOCHONDRIAL"/>
    <property type="match status" value="1"/>
</dbReference>
<dbReference type="CDD" id="cd00806">
    <property type="entry name" value="TrpRS_core"/>
    <property type="match status" value="1"/>
</dbReference>
<dbReference type="FunFam" id="1.10.240.10:FF:000002">
    <property type="entry name" value="Tryptophan--tRNA ligase"/>
    <property type="match status" value="1"/>
</dbReference>
<evidence type="ECO:0000256" key="4">
    <source>
        <dbReference type="ARBA" id="ARBA00022598"/>
    </source>
</evidence>
<evidence type="ECO:0000256" key="5">
    <source>
        <dbReference type="ARBA" id="ARBA00022741"/>
    </source>
</evidence>
<dbReference type="InterPro" id="IPR002306">
    <property type="entry name" value="Trp-tRNA-ligase"/>
</dbReference>
<evidence type="ECO:0000256" key="7">
    <source>
        <dbReference type="ARBA" id="ARBA00022917"/>
    </source>
</evidence>
<keyword evidence="13" id="KW-1185">Reference proteome</keyword>
<protein>
    <recommendedName>
        <fullName evidence="10">Tryptophan--tRNA ligase, mitochondrial</fullName>
        <ecNumber evidence="3">6.1.1.2</ecNumber>
    </recommendedName>
    <alternativeName>
        <fullName evidence="9">Tryptophanyl-tRNA synthetase</fullName>
    </alternativeName>
</protein>
<evidence type="ECO:0000256" key="3">
    <source>
        <dbReference type="ARBA" id="ARBA00013161"/>
    </source>
</evidence>
<dbReference type="PRINTS" id="PR01039">
    <property type="entry name" value="TRNASYNTHTRP"/>
</dbReference>
<dbReference type="EC" id="6.1.1.2" evidence="3"/>
<evidence type="ECO:0000256" key="9">
    <source>
        <dbReference type="ARBA" id="ARBA00030268"/>
    </source>
</evidence>
<keyword evidence="8 11" id="KW-0030">Aminoacyl-tRNA synthetase</keyword>
<dbReference type="OrthoDB" id="15808at2759"/>
<dbReference type="Gene3D" id="3.40.50.620">
    <property type="entry name" value="HUPs"/>
    <property type="match status" value="1"/>
</dbReference>
<gene>
    <name evidence="12" type="ORF">PACTADRAFT_2095</name>
</gene>
<keyword evidence="5 11" id="KW-0547">Nucleotide-binding</keyword>
<evidence type="ECO:0000256" key="8">
    <source>
        <dbReference type="ARBA" id="ARBA00023146"/>
    </source>
</evidence>
<name>A0A1E4TVM1_PACTA</name>
<comment type="subcellular location">
    <subcellularLocation>
        <location evidence="1">Mitochondrion matrix</location>
    </subcellularLocation>
</comment>
<dbReference type="EMBL" id="KV454013">
    <property type="protein sequence ID" value="ODV95784.1"/>
    <property type="molecule type" value="Genomic_DNA"/>
</dbReference>
<evidence type="ECO:0000256" key="6">
    <source>
        <dbReference type="ARBA" id="ARBA00022840"/>
    </source>
</evidence>
<dbReference type="GO" id="GO:0070183">
    <property type="term" value="P:mitochondrial tryptophanyl-tRNA aminoacylation"/>
    <property type="evidence" value="ECO:0007669"/>
    <property type="project" value="EnsemblFungi"/>
</dbReference>
<dbReference type="GO" id="GO:0005524">
    <property type="term" value="F:ATP binding"/>
    <property type="evidence" value="ECO:0007669"/>
    <property type="project" value="UniProtKB-KW"/>
</dbReference>
<proteinExistence type="inferred from homology"/>
<dbReference type="Proteomes" id="UP000094236">
    <property type="component" value="Unassembled WGS sequence"/>
</dbReference>
<dbReference type="InterPro" id="IPR001412">
    <property type="entry name" value="aa-tRNA-synth_I_CS"/>
</dbReference>
<evidence type="ECO:0000313" key="12">
    <source>
        <dbReference type="EMBL" id="ODV95784.1"/>
    </source>
</evidence>
<dbReference type="STRING" id="669874.A0A1E4TVM1"/>
<evidence type="ECO:0000256" key="11">
    <source>
        <dbReference type="RuleBase" id="RU363036"/>
    </source>
</evidence>
<keyword evidence="6 11" id="KW-0067">ATP-binding</keyword>
<dbReference type="InterPro" id="IPR002305">
    <property type="entry name" value="aa-tRNA-synth_Ic"/>
</dbReference>
<evidence type="ECO:0000256" key="1">
    <source>
        <dbReference type="ARBA" id="ARBA00004305"/>
    </source>
</evidence>
<comment type="similarity">
    <text evidence="2 11">Belongs to the class-I aminoacyl-tRNA synthetase family.</text>
</comment>
<dbReference type="PROSITE" id="PS00178">
    <property type="entry name" value="AA_TRNA_LIGASE_I"/>
    <property type="match status" value="1"/>
</dbReference>
<dbReference type="AlphaFoldDB" id="A0A1E4TVM1"/>
<dbReference type="SUPFAM" id="SSF52374">
    <property type="entry name" value="Nucleotidylyl transferase"/>
    <property type="match status" value="1"/>
</dbReference>
<dbReference type="GO" id="GO:0005759">
    <property type="term" value="C:mitochondrial matrix"/>
    <property type="evidence" value="ECO:0007669"/>
    <property type="project" value="UniProtKB-SubCell"/>
</dbReference>
<dbReference type="GO" id="GO:0004830">
    <property type="term" value="F:tryptophan-tRNA ligase activity"/>
    <property type="evidence" value="ECO:0007669"/>
    <property type="project" value="UniProtKB-EC"/>
</dbReference>
<dbReference type="NCBIfam" id="TIGR00233">
    <property type="entry name" value="trpS"/>
    <property type="match status" value="1"/>
</dbReference>
<reference evidence="13" key="1">
    <citation type="submission" date="2016-05" db="EMBL/GenBank/DDBJ databases">
        <title>Comparative genomics of biotechnologically important yeasts.</title>
        <authorList>
            <consortium name="DOE Joint Genome Institute"/>
            <person name="Riley R."/>
            <person name="Haridas S."/>
            <person name="Wolfe K.H."/>
            <person name="Lopes M.R."/>
            <person name="Hittinger C.T."/>
            <person name="Goker M."/>
            <person name="Salamov A."/>
            <person name="Wisecaver J."/>
            <person name="Long T.M."/>
            <person name="Aerts A.L."/>
            <person name="Barry K."/>
            <person name="Choi C."/>
            <person name="Clum A."/>
            <person name="Coughlan A.Y."/>
            <person name="Deshpande S."/>
            <person name="Douglass A.P."/>
            <person name="Hanson S.J."/>
            <person name="Klenk H.-P."/>
            <person name="Labutti K."/>
            <person name="Lapidus A."/>
            <person name="Lindquist E."/>
            <person name="Lipzen A."/>
            <person name="Meier-Kolthoff J.P."/>
            <person name="Ohm R.A."/>
            <person name="Otillar R.P."/>
            <person name="Pangilinan J."/>
            <person name="Peng Y."/>
            <person name="Rokas A."/>
            <person name="Rosa C.A."/>
            <person name="Scheuner C."/>
            <person name="Sibirny A.A."/>
            <person name="Slot J.C."/>
            <person name="Stielow J.B."/>
            <person name="Sun H."/>
            <person name="Kurtzman C.P."/>
            <person name="Blackwell M."/>
            <person name="Grigoriev I.V."/>
            <person name="Jeffries T.W."/>
        </authorList>
    </citation>
    <scope>NUCLEOTIDE SEQUENCE [LARGE SCALE GENOMIC DNA]</scope>
    <source>
        <strain evidence="13">NRRL Y-2460</strain>
    </source>
</reference>